<feature type="region of interest" description="Disordered" evidence="1">
    <location>
        <begin position="1"/>
        <end position="32"/>
    </location>
</feature>
<dbReference type="Proteomes" id="UP000800041">
    <property type="component" value="Unassembled WGS sequence"/>
</dbReference>
<evidence type="ECO:0000313" key="3">
    <source>
        <dbReference type="Proteomes" id="UP000800041"/>
    </source>
</evidence>
<accession>A0A6G1GYN1</accession>
<dbReference type="EMBL" id="ML977159">
    <property type="protein sequence ID" value="KAF1985924.1"/>
    <property type="molecule type" value="Genomic_DNA"/>
</dbReference>
<evidence type="ECO:0000256" key="1">
    <source>
        <dbReference type="SAM" id="MobiDB-lite"/>
    </source>
</evidence>
<sequence>MAGQPADGTRPHELRLYLRGREDDQDERKTKRECAPVLRRMESTVGGGGRRGTSSRFDSRLGRQSTLLLCHHAVYIYKHRLQPPSLRHFYHAAHLPRAAPCIRASGLRLGNRRRNQDTHVGSIRTPRIILTRTTWKAGEVTSSKPNKRQYFLVSRGKQPYGGQGRRRGEPESTGECVATNIPIFSIAMIIAIRCHTKLHIPSPLYTYRRV</sequence>
<dbReference type="AlphaFoldDB" id="A0A6G1GYN1"/>
<evidence type="ECO:0000313" key="2">
    <source>
        <dbReference type="EMBL" id="KAF1985924.1"/>
    </source>
</evidence>
<feature type="compositionally biased region" description="Basic and acidic residues" evidence="1">
    <location>
        <begin position="9"/>
        <end position="32"/>
    </location>
</feature>
<protein>
    <submittedName>
        <fullName evidence="2">Uncharacterized protein</fullName>
    </submittedName>
</protein>
<name>A0A6G1GYN1_9PEZI</name>
<gene>
    <name evidence="2" type="ORF">K402DRAFT_95216</name>
</gene>
<reference evidence="2" key="1">
    <citation type="journal article" date="2020" name="Stud. Mycol.">
        <title>101 Dothideomycetes genomes: a test case for predicting lifestyles and emergence of pathogens.</title>
        <authorList>
            <person name="Haridas S."/>
            <person name="Albert R."/>
            <person name="Binder M."/>
            <person name="Bloem J."/>
            <person name="Labutti K."/>
            <person name="Salamov A."/>
            <person name="Andreopoulos B."/>
            <person name="Baker S."/>
            <person name="Barry K."/>
            <person name="Bills G."/>
            <person name="Bluhm B."/>
            <person name="Cannon C."/>
            <person name="Castanera R."/>
            <person name="Culley D."/>
            <person name="Daum C."/>
            <person name="Ezra D."/>
            <person name="Gonzalez J."/>
            <person name="Henrissat B."/>
            <person name="Kuo A."/>
            <person name="Liang C."/>
            <person name="Lipzen A."/>
            <person name="Lutzoni F."/>
            <person name="Magnuson J."/>
            <person name="Mondo S."/>
            <person name="Nolan M."/>
            <person name="Ohm R."/>
            <person name="Pangilinan J."/>
            <person name="Park H.-J."/>
            <person name="Ramirez L."/>
            <person name="Alfaro M."/>
            <person name="Sun H."/>
            <person name="Tritt A."/>
            <person name="Yoshinaga Y."/>
            <person name="Zwiers L.-H."/>
            <person name="Turgeon B."/>
            <person name="Goodwin S."/>
            <person name="Spatafora J."/>
            <person name="Crous P."/>
            <person name="Grigoriev I."/>
        </authorList>
    </citation>
    <scope>NUCLEOTIDE SEQUENCE</scope>
    <source>
        <strain evidence="2">CBS 113979</strain>
    </source>
</reference>
<keyword evidence="3" id="KW-1185">Reference proteome</keyword>
<organism evidence="2 3">
    <name type="scientific">Aulographum hederae CBS 113979</name>
    <dbReference type="NCBI Taxonomy" id="1176131"/>
    <lineage>
        <taxon>Eukaryota</taxon>
        <taxon>Fungi</taxon>
        <taxon>Dikarya</taxon>
        <taxon>Ascomycota</taxon>
        <taxon>Pezizomycotina</taxon>
        <taxon>Dothideomycetes</taxon>
        <taxon>Pleosporomycetidae</taxon>
        <taxon>Aulographales</taxon>
        <taxon>Aulographaceae</taxon>
    </lineage>
</organism>
<proteinExistence type="predicted"/>